<evidence type="ECO:0000256" key="6">
    <source>
        <dbReference type="ARBA" id="ARBA00023125"/>
    </source>
</evidence>
<dbReference type="AlphaFoldDB" id="A0A0S4ND52"/>
<organism evidence="12 13">
    <name type="scientific">Candidatus Thermokryptus mobilis</name>
    <dbReference type="NCBI Taxonomy" id="1643428"/>
    <lineage>
        <taxon>Bacteria</taxon>
        <taxon>Pseudomonadati</taxon>
        <taxon>Candidatus Kryptoniota</taxon>
        <taxon>Candidatus Thermokryptus</taxon>
    </lineage>
</organism>
<evidence type="ECO:0000256" key="9">
    <source>
        <dbReference type="PROSITE-ProRule" id="PRU01248"/>
    </source>
</evidence>
<dbReference type="InterPro" id="IPR013762">
    <property type="entry name" value="Integrase-like_cat_sf"/>
</dbReference>
<dbReference type="InterPro" id="IPR010998">
    <property type="entry name" value="Integrase_recombinase_N"/>
</dbReference>
<dbReference type="InterPro" id="IPR050090">
    <property type="entry name" value="Tyrosine_recombinase_XerCD"/>
</dbReference>
<keyword evidence="5" id="KW-0229">DNA integration</keyword>
<dbReference type="GO" id="GO:0007059">
    <property type="term" value="P:chromosome segregation"/>
    <property type="evidence" value="ECO:0007669"/>
    <property type="project" value="UniProtKB-KW"/>
</dbReference>
<keyword evidence="13" id="KW-1185">Reference proteome</keyword>
<evidence type="ECO:0000313" key="13">
    <source>
        <dbReference type="Proteomes" id="UP000320623"/>
    </source>
</evidence>
<evidence type="ECO:0000256" key="7">
    <source>
        <dbReference type="ARBA" id="ARBA00023172"/>
    </source>
</evidence>
<protein>
    <submittedName>
        <fullName evidence="12">Integrase/recombinase XerD</fullName>
    </submittedName>
</protein>
<feature type="domain" description="Tyr recombinase" evidence="10">
    <location>
        <begin position="100"/>
        <end position="265"/>
    </location>
</feature>
<dbReference type="InterPro" id="IPR011010">
    <property type="entry name" value="DNA_brk_join_enz"/>
</dbReference>
<feature type="domain" description="Core-binding (CB)" evidence="11">
    <location>
        <begin position="1"/>
        <end position="80"/>
    </location>
</feature>
<evidence type="ECO:0000256" key="8">
    <source>
        <dbReference type="ARBA" id="ARBA00023306"/>
    </source>
</evidence>
<name>A0A0S4ND52_9BACT</name>
<dbReference type="InterPro" id="IPR002104">
    <property type="entry name" value="Integrase_catalytic"/>
</dbReference>
<dbReference type="EMBL" id="FAOO01000027">
    <property type="protein sequence ID" value="CUU09024.1"/>
    <property type="molecule type" value="Genomic_DNA"/>
</dbReference>
<evidence type="ECO:0000259" key="10">
    <source>
        <dbReference type="PROSITE" id="PS51898"/>
    </source>
</evidence>
<dbReference type="OrthoDB" id="9801717at2"/>
<evidence type="ECO:0000256" key="3">
    <source>
        <dbReference type="ARBA" id="ARBA00022618"/>
    </source>
</evidence>
<keyword evidence="6 9" id="KW-0238">DNA-binding</keyword>
<feature type="non-terminal residue" evidence="12">
    <location>
        <position position="265"/>
    </location>
</feature>
<sequence length="265" mass="30883">MLSDIQNFLDELKIKNNSPRTIESYKQTLMEFYHHIKKDSNEITREDIHNYLIFLNERGLQKSTIALKLAILKSFFKFLLKHKKININPTVGFSVKKEKKLPVFLSEEEIKTILEKAQSPLEKAILELLYATGMRVSELCNLNLFDINWEKRIIKVQGKGGKERFVLFNESAERALKIYLAQTNQSYPPSESVNEIALFTINGKRITRNQVYRIVRKYLKTERKGPHILRHTFATHLLNRGADLVSVKELLGHADIKTTQKYTHV</sequence>
<gene>
    <name evidence="12" type="ORF">JGI1_02239</name>
</gene>
<dbReference type="Pfam" id="PF02899">
    <property type="entry name" value="Phage_int_SAM_1"/>
    <property type="match status" value="1"/>
</dbReference>
<dbReference type="SUPFAM" id="SSF56349">
    <property type="entry name" value="DNA breaking-rejoining enzymes"/>
    <property type="match status" value="1"/>
</dbReference>
<dbReference type="Gene3D" id="1.10.150.130">
    <property type="match status" value="1"/>
</dbReference>
<dbReference type="GO" id="GO:0003677">
    <property type="term" value="F:DNA binding"/>
    <property type="evidence" value="ECO:0007669"/>
    <property type="project" value="UniProtKB-UniRule"/>
</dbReference>
<keyword evidence="7" id="KW-0233">DNA recombination</keyword>
<reference evidence="13" key="1">
    <citation type="submission" date="2015-11" db="EMBL/GenBank/DDBJ databases">
        <authorList>
            <person name="Varghese N."/>
        </authorList>
    </citation>
    <scope>NUCLEOTIDE SEQUENCE [LARGE SCALE GENOMIC DNA]</scope>
</reference>
<proteinExistence type="predicted"/>
<dbReference type="PROSITE" id="PS51898">
    <property type="entry name" value="TYR_RECOMBINASE"/>
    <property type="match status" value="1"/>
</dbReference>
<evidence type="ECO:0000313" key="12">
    <source>
        <dbReference type="EMBL" id="CUU09024.1"/>
    </source>
</evidence>
<comment type="subcellular location">
    <subcellularLocation>
        <location evidence="1">Cytoplasm</location>
    </subcellularLocation>
</comment>
<evidence type="ECO:0000259" key="11">
    <source>
        <dbReference type="PROSITE" id="PS51900"/>
    </source>
</evidence>
<keyword evidence="2" id="KW-0963">Cytoplasm</keyword>
<keyword evidence="8" id="KW-0131">Cell cycle</keyword>
<dbReference type="Pfam" id="PF00589">
    <property type="entry name" value="Phage_integrase"/>
    <property type="match status" value="1"/>
</dbReference>
<dbReference type="GO" id="GO:0006310">
    <property type="term" value="P:DNA recombination"/>
    <property type="evidence" value="ECO:0007669"/>
    <property type="project" value="UniProtKB-KW"/>
</dbReference>
<keyword evidence="4" id="KW-0159">Chromosome partition</keyword>
<dbReference type="Gene3D" id="1.10.443.10">
    <property type="entry name" value="Intergrase catalytic core"/>
    <property type="match status" value="1"/>
</dbReference>
<dbReference type="NCBIfam" id="NF040815">
    <property type="entry name" value="recomb_XerA_Arch"/>
    <property type="match status" value="1"/>
</dbReference>
<dbReference type="PANTHER" id="PTHR30349:SF77">
    <property type="entry name" value="TYROSINE RECOMBINASE XERC"/>
    <property type="match status" value="1"/>
</dbReference>
<accession>A0A0S4ND52</accession>
<keyword evidence="3" id="KW-0132">Cell division</keyword>
<dbReference type="RefSeq" id="WP_140945935.1">
    <property type="nucleotide sequence ID" value="NZ_FAOO01000027.1"/>
</dbReference>
<dbReference type="Proteomes" id="UP000320623">
    <property type="component" value="Unassembled WGS sequence"/>
</dbReference>
<dbReference type="InterPro" id="IPR044068">
    <property type="entry name" value="CB"/>
</dbReference>
<evidence type="ECO:0000256" key="4">
    <source>
        <dbReference type="ARBA" id="ARBA00022829"/>
    </source>
</evidence>
<dbReference type="PANTHER" id="PTHR30349">
    <property type="entry name" value="PHAGE INTEGRASE-RELATED"/>
    <property type="match status" value="1"/>
</dbReference>
<dbReference type="GO" id="GO:0005737">
    <property type="term" value="C:cytoplasm"/>
    <property type="evidence" value="ECO:0007669"/>
    <property type="project" value="UniProtKB-SubCell"/>
</dbReference>
<dbReference type="PROSITE" id="PS51900">
    <property type="entry name" value="CB"/>
    <property type="match status" value="1"/>
</dbReference>
<evidence type="ECO:0000256" key="5">
    <source>
        <dbReference type="ARBA" id="ARBA00022908"/>
    </source>
</evidence>
<dbReference type="GO" id="GO:0015074">
    <property type="term" value="P:DNA integration"/>
    <property type="evidence" value="ECO:0007669"/>
    <property type="project" value="UniProtKB-KW"/>
</dbReference>
<evidence type="ECO:0000256" key="1">
    <source>
        <dbReference type="ARBA" id="ARBA00004496"/>
    </source>
</evidence>
<dbReference type="GO" id="GO:0051301">
    <property type="term" value="P:cell division"/>
    <property type="evidence" value="ECO:0007669"/>
    <property type="project" value="UniProtKB-KW"/>
</dbReference>
<dbReference type="InterPro" id="IPR004107">
    <property type="entry name" value="Integrase_SAM-like_N"/>
</dbReference>
<evidence type="ECO:0000256" key="2">
    <source>
        <dbReference type="ARBA" id="ARBA00022490"/>
    </source>
</evidence>